<gene>
    <name evidence="1" type="ORF">KC01_LOCUS5509</name>
</gene>
<name>A0AAV2J7V5_KNICA</name>
<evidence type="ECO:0000313" key="1">
    <source>
        <dbReference type="EMBL" id="CAL1573643.1"/>
    </source>
</evidence>
<proteinExistence type="predicted"/>
<protein>
    <submittedName>
        <fullName evidence="1">Uncharacterized protein</fullName>
    </submittedName>
</protein>
<keyword evidence="2" id="KW-1185">Reference proteome</keyword>
<dbReference type="EMBL" id="OZ035833">
    <property type="protein sequence ID" value="CAL1573643.1"/>
    <property type="molecule type" value="Genomic_DNA"/>
</dbReference>
<accession>A0AAV2J7V5</accession>
<evidence type="ECO:0000313" key="2">
    <source>
        <dbReference type="Proteomes" id="UP001497482"/>
    </source>
</evidence>
<sequence length="67" mass="7570">MDTIFMNMRLKAIHVYRENVRGECPRGAECAEVLIRGSALSAFPSGQSTTLWRQSTSWSLRTQRGIP</sequence>
<dbReference type="Proteomes" id="UP001497482">
    <property type="component" value="Chromosome 11"/>
</dbReference>
<dbReference type="AlphaFoldDB" id="A0AAV2J7V5"/>
<reference evidence="1 2" key="1">
    <citation type="submission" date="2024-04" db="EMBL/GenBank/DDBJ databases">
        <authorList>
            <person name="Waldvogel A.-M."/>
            <person name="Schoenle A."/>
        </authorList>
    </citation>
    <scope>NUCLEOTIDE SEQUENCE [LARGE SCALE GENOMIC DNA]</scope>
</reference>
<organism evidence="1 2">
    <name type="scientific">Knipowitschia caucasica</name>
    <name type="common">Caucasian dwarf goby</name>
    <name type="synonym">Pomatoschistus caucasicus</name>
    <dbReference type="NCBI Taxonomy" id="637954"/>
    <lineage>
        <taxon>Eukaryota</taxon>
        <taxon>Metazoa</taxon>
        <taxon>Chordata</taxon>
        <taxon>Craniata</taxon>
        <taxon>Vertebrata</taxon>
        <taxon>Euteleostomi</taxon>
        <taxon>Actinopterygii</taxon>
        <taxon>Neopterygii</taxon>
        <taxon>Teleostei</taxon>
        <taxon>Neoteleostei</taxon>
        <taxon>Acanthomorphata</taxon>
        <taxon>Gobiaria</taxon>
        <taxon>Gobiiformes</taxon>
        <taxon>Gobioidei</taxon>
        <taxon>Gobiidae</taxon>
        <taxon>Gobiinae</taxon>
        <taxon>Knipowitschia</taxon>
    </lineage>
</organism>